<dbReference type="InterPro" id="IPR032675">
    <property type="entry name" value="LRR_dom_sf"/>
</dbReference>
<dbReference type="PANTHER" id="PTHR46652:SF3">
    <property type="entry name" value="LEUCINE-RICH REPEAT-CONTAINING PROTEIN 9"/>
    <property type="match status" value="1"/>
</dbReference>
<evidence type="ECO:0000313" key="4">
    <source>
        <dbReference type="EMBL" id="MFD1429659.1"/>
    </source>
</evidence>
<dbReference type="Gene3D" id="3.80.10.10">
    <property type="entry name" value="Ribonuclease Inhibitor"/>
    <property type="match status" value="2"/>
</dbReference>
<dbReference type="PANTHER" id="PTHR46652">
    <property type="entry name" value="LEUCINE-RICH REPEAT AND IQ DOMAIN-CONTAINING PROTEIN 1-RELATED"/>
    <property type="match status" value="1"/>
</dbReference>
<evidence type="ECO:0000256" key="2">
    <source>
        <dbReference type="ARBA" id="ARBA00022737"/>
    </source>
</evidence>
<feature type="signal peptide" evidence="3">
    <location>
        <begin position="1"/>
        <end position="26"/>
    </location>
</feature>
<dbReference type="SUPFAM" id="SSF52047">
    <property type="entry name" value="RNI-like"/>
    <property type="match status" value="1"/>
</dbReference>
<keyword evidence="5" id="KW-1185">Reference proteome</keyword>
<dbReference type="Proteomes" id="UP001597196">
    <property type="component" value="Unassembled WGS sequence"/>
</dbReference>
<proteinExistence type="predicted"/>
<organism evidence="4 5">
    <name type="scientific">Lacticaseibacillus mingshuiensis</name>
    <dbReference type="NCBI Taxonomy" id="2799574"/>
    <lineage>
        <taxon>Bacteria</taxon>
        <taxon>Bacillati</taxon>
        <taxon>Bacillota</taxon>
        <taxon>Bacilli</taxon>
        <taxon>Lactobacillales</taxon>
        <taxon>Lactobacillaceae</taxon>
        <taxon>Lacticaseibacillus</taxon>
    </lineage>
</organism>
<comment type="caution">
    <text evidence="4">The sequence shown here is derived from an EMBL/GenBank/DDBJ whole genome shotgun (WGS) entry which is preliminary data.</text>
</comment>
<accession>A0ABW4CFS7</accession>
<keyword evidence="2" id="KW-0677">Repeat</keyword>
<keyword evidence="3" id="KW-0732">Signal</keyword>
<name>A0ABW4CFS7_9LACO</name>
<evidence type="ECO:0000256" key="3">
    <source>
        <dbReference type="SAM" id="SignalP"/>
    </source>
</evidence>
<reference evidence="5" key="1">
    <citation type="journal article" date="2019" name="Int. J. Syst. Evol. Microbiol.">
        <title>The Global Catalogue of Microorganisms (GCM) 10K type strain sequencing project: providing services to taxonomists for standard genome sequencing and annotation.</title>
        <authorList>
            <consortium name="The Broad Institute Genomics Platform"/>
            <consortium name="The Broad Institute Genome Sequencing Center for Infectious Disease"/>
            <person name="Wu L."/>
            <person name="Ma J."/>
        </authorList>
    </citation>
    <scope>NUCLEOTIDE SEQUENCE [LARGE SCALE GENOMIC DNA]</scope>
    <source>
        <strain evidence="5">CCM 8980</strain>
    </source>
</reference>
<dbReference type="RefSeq" id="WP_203628390.1">
    <property type="nucleotide sequence ID" value="NZ_BOLQ01000025.1"/>
</dbReference>
<dbReference type="EMBL" id="JBHTOC010000006">
    <property type="protein sequence ID" value="MFD1429659.1"/>
    <property type="molecule type" value="Genomic_DNA"/>
</dbReference>
<evidence type="ECO:0000256" key="1">
    <source>
        <dbReference type="ARBA" id="ARBA00022614"/>
    </source>
</evidence>
<protein>
    <submittedName>
        <fullName evidence="4">Leucine-rich repeat domain-containing protein</fullName>
    </submittedName>
</protein>
<feature type="chain" id="PRO_5046597420" evidence="3">
    <location>
        <begin position="27"/>
        <end position="448"/>
    </location>
</feature>
<evidence type="ECO:0000313" key="5">
    <source>
        <dbReference type="Proteomes" id="UP001597196"/>
    </source>
</evidence>
<keyword evidence="1" id="KW-0433">Leucine-rich repeat</keyword>
<dbReference type="InterPro" id="IPR050836">
    <property type="entry name" value="SDS22/Internalin_LRR"/>
</dbReference>
<sequence>MKRTKTNTLLYSAMVLGMLGMSAGSATVVLTAAAPVTVRAASTETAGTPPTSAYDTSNDGGVDIWKFGANFAENADTPQATEAVPINETTFPDDAVRQLVQEMAKSMASEPDIVSDEELDDWDGESLLPSMLNYPTSLDLSIPSNHASISDLHGLEVFPNLQQLGLEHTGVKDLTPLNDVPALKEITMNFTPATDLATLTNPSIQRIALYDTSSVTGEYESGVDSIDFSHLPGLKMVQMDGSTLSSIKFAPDQKLQFFSTRDTPNLTNVDLGDMSELLEFDVKQSPKFFKDNSLDLTTMPNLMRVQANEDGLTNVNYGQSDKLRELQMYSNNLTKLDLSGFPNLTNLFVDGNDLKTLDLSNNPYLVYLSASSDNLSKLDLTGLHELQTLHAGANQISDITFDTPKISQIQLGSNKLSGELDLSNYPELRNLTITDNQLTSLKLNNDPH</sequence>
<gene>
    <name evidence="4" type="ORF">ACFQ4P_05285</name>
</gene>